<sequence>MLGNKSSLLTLLLLPSLVLANNIWTVTLGGGDVRFRGVIIAESCRVEAGDKHMIVDMGQISSNRFHHVGEDVNPVPFNIHLQECNTAVSDRVSVTFHGIADEKYPEVLSIGDKQDSAKGVSIALFDNEDRLIPLNSTPINWNRLYKGPKTLNFVAKYRATSNVVTGGIAKAHAWFALTYQ</sequence>
<feature type="chain" id="PRO_5044747019" evidence="5">
    <location>
        <begin position="21"/>
        <end position="180"/>
    </location>
</feature>
<evidence type="ECO:0000313" key="7">
    <source>
        <dbReference type="EMBL" id="SVS26128.1"/>
    </source>
</evidence>
<proteinExistence type="inferred from homology"/>
<comment type="caution">
    <text evidence="7">The sequence shown here is derived from an EMBL/GenBank/DDBJ whole genome shotgun (WGS) entry which is preliminary data.</text>
</comment>
<keyword evidence="3 5" id="KW-0732">Signal</keyword>
<dbReference type="Gene3D" id="2.60.40.1090">
    <property type="entry name" value="Fimbrial-type adhesion domain"/>
    <property type="match status" value="1"/>
</dbReference>
<protein>
    <submittedName>
        <fullName evidence="7">Type 1 fimbriae protein FimI</fullName>
    </submittedName>
</protein>
<dbReference type="AlphaFoldDB" id="A0ABD7NNP4"/>
<comment type="similarity">
    <text evidence="2">Belongs to the fimbrial protein family.</text>
</comment>
<organism evidence="7 8">
    <name type="scientific">Klebsiella pneumoniae</name>
    <dbReference type="NCBI Taxonomy" id="573"/>
    <lineage>
        <taxon>Bacteria</taxon>
        <taxon>Pseudomonadati</taxon>
        <taxon>Pseudomonadota</taxon>
        <taxon>Gammaproteobacteria</taxon>
        <taxon>Enterobacterales</taxon>
        <taxon>Enterobacteriaceae</taxon>
        <taxon>Klebsiella/Raoultella group</taxon>
        <taxon>Klebsiella</taxon>
        <taxon>Klebsiella pneumoniae complex</taxon>
    </lineage>
</organism>
<evidence type="ECO:0000256" key="3">
    <source>
        <dbReference type="ARBA" id="ARBA00022729"/>
    </source>
</evidence>
<dbReference type="PANTHER" id="PTHR33420">
    <property type="entry name" value="FIMBRIAL SUBUNIT ELFA-RELATED"/>
    <property type="match status" value="1"/>
</dbReference>
<name>A0ABD7NNP4_KLEPN</name>
<evidence type="ECO:0000256" key="5">
    <source>
        <dbReference type="SAM" id="SignalP"/>
    </source>
</evidence>
<dbReference type="InterPro" id="IPR008966">
    <property type="entry name" value="Adhesion_dom_sf"/>
</dbReference>
<dbReference type="PANTHER" id="PTHR33420:SF12">
    <property type="entry name" value="FIMBRIN-LIKE PROTEIN FIMI-RELATED"/>
    <property type="match status" value="1"/>
</dbReference>
<dbReference type="EMBL" id="UIXM01000007">
    <property type="protein sequence ID" value="SVS26128.1"/>
    <property type="molecule type" value="Genomic_DNA"/>
</dbReference>
<reference evidence="7 8" key="1">
    <citation type="submission" date="2018-08" db="EMBL/GenBank/DDBJ databases">
        <authorList>
            <consortium name="Pathogen Informatics"/>
        </authorList>
    </citation>
    <scope>NUCLEOTIDE SEQUENCE [LARGE SCALE GENOMIC DNA]</scope>
    <source>
        <strain evidence="7 8">EuSCAPE_GR114</strain>
    </source>
</reference>
<dbReference type="Pfam" id="PF00419">
    <property type="entry name" value="Fimbrial"/>
    <property type="match status" value="1"/>
</dbReference>
<keyword evidence="4" id="KW-0281">Fimbrium</keyword>
<dbReference type="GO" id="GO:0009289">
    <property type="term" value="C:pilus"/>
    <property type="evidence" value="ECO:0007669"/>
    <property type="project" value="UniProtKB-SubCell"/>
</dbReference>
<dbReference type="SUPFAM" id="SSF49401">
    <property type="entry name" value="Bacterial adhesins"/>
    <property type="match status" value="1"/>
</dbReference>
<comment type="subcellular location">
    <subcellularLocation>
        <location evidence="1">Fimbrium</location>
    </subcellularLocation>
</comment>
<dbReference type="Proteomes" id="UP000259497">
    <property type="component" value="Unassembled WGS sequence"/>
</dbReference>
<accession>A0ABD7NNP4</accession>
<evidence type="ECO:0000256" key="4">
    <source>
        <dbReference type="ARBA" id="ARBA00023263"/>
    </source>
</evidence>
<evidence type="ECO:0000256" key="2">
    <source>
        <dbReference type="ARBA" id="ARBA00006671"/>
    </source>
</evidence>
<gene>
    <name evidence="7" type="primary">fimA_4</name>
    <name evidence="7" type="ORF">SAMEA3649733_02814</name>
</gene>
<dbReference type="RefSeq" id="WP_038432064.1">
    <property type="nucleotide sequence ID" value="NZ_BQGY01000002.1"/>
</dbReference>
<dbReference type="InterPro" id="IPR050263">
    <property type="entry name" value="Bact_Fimbrial_Adh_Pro"/>
</dbReference>
<feature type="signal peptide" evidence="5">
    <location>
        <begin position="1"/>
        <end position="20"/>
    </location>
</feature>
<evidence type="ECO:0000259" key="6">
    <source>
        <dbReference type="Pfam" id="PF00419"/>
    </source>
</evidence>
<dbReference type="InterPro" id="IPR036937">
    <property type="entry name" value="Adhesion_dom_fimbrial_sf"/>
</dbReference>
<evidence type="ECO:0000256" key="1">
    <source>
        <dbReference type="ARBA" id="ARBA00004561"/>
    </source>
</evidence>
<dbReference type="InterPro" id="IPR000259">
    <property type="entry name" value="Adhesion_dom_fimbrial"/>
</dbReference>
<evidence type="ECO:0000313" key="8">
    <source>
        <dbReference type="Proteomes" id="UP000259497"/>
    </source>
</evidence>
<feature type="domain" description="Fimbrial-type adhesion" evidence="6">
    <location>
        <begin position="34"/>
        <end position="180"/>
    </location>
</feature>